<dbReference type="EMBL" id="JACIJM010000018">
    <property type="protein sequence ID" value="MBB5723981.1"/>
    <property type="molecule type" value="Genomic_DNA"/>
</dbReference>
<dbReference type="Proteomes" id="UP000535415">
    <property type="component" value="Unassembled WGS sequence"/>
</dbReference>
<evidence type="ECO:0000256" key="1">
    <source>
        <dbReference type="SAM" id="Phobius"/>
    </source>
</evidence>
<dbReference type="Pfam" id="PF19029">
    <property type="entry name" value="DUF883_C"/>
    <property type="match status" value="1"/>
</dbReference>
<name>A0A7W9BNY6_9RHOB</name>
<feature type="domain" description="DUF883" evidence="2">
    <location>
        <begin position="80"/>
        <end position="109"/>
    </location>
</feature>
<evidence type="ECO:0000313" key="4">
    <source>
        <dbReference type="Proteomes" id="UP000535415"/>
    </source>
</evidence>
<reference evidence="3 4" key="1">
    <citation type="submission" date="2020-08" db="EMBL/GenBank/DDBJ databases">
        <title>Genomic Encyclopedia of Type Strains, Phase IV (KMG-IV): sequencing the most valuable type-strain genomes for metagenomic binning, comparative biology and taxonomic classification.</title>
        <authorList>
            <person name="Goeker M."/>
        </authorList>
    </citation>
    <scope>NUCLEOTIDE SEQUENCE [LARGE SCALE GENOMIC DNA]</scope>
    <source>
        <strain evidence="3 4">DSM 101064</strain>
    </source>
</reference>
<accession>A0A7W9BNY6</accession>
<keyword evidence="4" id="KW-1185">Reference proteome</keyword>
<comment type="caution">
    <text evidence="3">The sequence shown here is derived from an EMBL/GenBank/DDBJ whole genome shotgun (WGS) entry which is preliminary data.</text>
</comment>
<proteinExistence type="predicted"/>
<evidence type="ECO:0000259" key="2">
    <source>
        <dbReference type="Pfam" id="PF19029"/>
    </source>
</evidence>
<keyword evidence="1" id="KW-0472">Membrane</keyword>
<gene>
    <name evidence="3" type="ORF">FHS72_003629</name>
</gene>
<feature type="transmembrane region" description="Helical" evidence="1">
    <location>
        <begin position="89"/>
        <end position="107"/>
    </location>
</feature>
<dbReference type="InterPro" id="IPR043605">
    <property type="entry name" value="DUF883_C"/>
</dbReference>
<evidence type="ECO:0000313" key="3">
    <source>
        <dbReference type="EMBL" id="MBB5723981.1"/>
    </source>
</evidence>
<keyword evidence="1" id="KW-0812">Transmembrane</keyword>
<sequence>MANVSNKSGSNGATATDVSEQLETLRADIGQLTQIIADFGKAKGEDAIAATRHAAESARGKVADQAETARIHALELQDQANDFVQKQPATALGIAAGLGFLVGFLGSRK</sequence>
<dbReference type="RefSeq" id="WP_183531087.1">
    <property type="nucleotide sequence ID" value="NZ_JACIJM010000018.1"/>
</dbReference>
<organism evidence="3 4">
    <name type="scientific">Yoonia ponticola</name>
    <dbReference type="NCBI Taxonomy" id="1524255"/>
    <lineage>
        <taxon>Bacteria</taxon>
        <taxon>Pseudomonadati</taxon>
        <taxon>Pseudomonadota</taxon>
        <taxon>Alphaproteobacteria</taxon>
        <taxon>Rhodobacterales</taxon>
        <taxon>Paracoccaceae</taxon>
        <taxon>Yoonia</taxon>
    </lineage>
</organism>
<protein>
    <submittedName>
        <fullName evidence="3">ElaB/YqjD/DUF883 family membrane-anchored ribosome-binding protein</fullName>
    </submittedName>
</protein>
<keyword evidence="1" id="KW-1133">Transmembrane helix</keyword>
<dbReference type="AlphaFoldDB" id="A0A7W9BNY6"/>